<dbReference type="InterPro" id="IPR025291">
    <property type="entry name" value="DUF4153"/>
</dbReference>
<evidence type="ECO:0008006" key="5">
    <source>
        <dbReference type="Google" id="ProtNLM"/>
    </source>
</evidence>
<feature type="transmembrane region" description="Helical" evidence="2">
    <location>
        <begin position="295"/>
        <end position="313"/>
    </location>
</feature>
<dbReference type="AlphaFoldDB" id="A0A919MMB0"/>
<evidence type="ECO:0000256" key="1">
    <source>
        <dbReference type="SAM" id="MobiDB-lite"/>
    </source>
</evidence>
<keyword evidence="4" id="KW-1185">Reference proteome</keyword>
<gene>
    <name evidence="3" type="ORF">Ani05nite_32060</name>
</gene>
<feature type="transmembrane region" description="Helical" evidence="2">
    <location>
        <begin position="493"/>
        <end position="511"/>
    </location>
</feature>
<sequence length="671" mass="69640">MPTNNPSPRTGNDPADEPPHAPERTGPPHPADQPRAASDPASQPDRAGPAGSAGPPPTAADPAASGPPSATPPPTAPLPAAQPPRSAAQPARSAAQPPRDAGQATTPEARPAAAATNPTAPDQAKRLMDPARLPHQAAPEARTQVSTQPTPAHLPPAPLHGPWADMRVFGNRWPGPPRPASRATIAAVLVAAVVAALSVPLDRAGVGWLITAIAGVVALAVARLVPDPAPAAVPPPLVRRPSGPEALSKFRYFWAAATVALLGVGTVRAAGWLFFLCLCTAVLTAALAVAGGRSLRAMTVAVFLAPVATLRALPWIARGVAAARRGGGGRGLRVAATVAVSALLLLVFGALFSSADAAFAGLVGRAVPDVDAGTVTRWIFVFGVASLVLGGAAYLRAAPPDLTVLERPGRRRVARLEWAVPLTLLVLLFAVFVAVQLTVLFGGSAHVLDTEGLTYAEYARSGFWQLLVVTGLTLGVLAGAARWAPRETGADRVLIRTVLGALAALTLVVVASATHRMDVYADTYGLTRLRLLVMICELWLGLVYVLILAAGLRLTGRWLPRAAVATAVLALLGLAGANPDRLIADHNVTRYEQTQRIDTLYLSELSADAVPALDRLSGVNRDCSLAPIAAGLRSDPDDWRGGNLGRHRARELLAHHPAPAPATCPGDYRYR</sequence>
<feature type="transmembrane region" description="Helical" evidence="2">
    <location>
        <begin position="246"/>
        <end position="264"/>
    </location>
</feature>
<feature type="transmembrane region" description="Helical" evidence="2">
    <location>
        <begin position="375"/>
        <end position="397"/>
    </location>
</feature>
<accession>A0A919MMB0</accession>
<feature type="transmembrane region" description="Helical" evidence="2">
    <location>
        <begin position="531"/>
        <end position="551"/>
    </location>
</feature>
<feature type="compositionally biased region" description="Polar residues" evidence="1">
    <location>
        <begin position="1"/>
        <end position="10"/>
    </location>
</feature>
<name>A0A919MMB0_9ACTN</name>
<keyword evidence="2" id="KW-0472">Membrane</keyword>
<feature type="transmembrane region" description="Helical" evidence="2">
    <location>
        <begin position="180"/>
        <end position="199"/>
    </location>
</feature>
<organism evidence="3 4">
    <name type="scientific">Actinoplanes nipponensis</name>
    <dbReference type="NCBI Taxonomy" id="135950"/>
    <lineage>
        <taxon>Bacteria</taxon>
        <taxon>Bacillati</taxon>
        <taxon>Actinomycetota</taxon>
        <taxon>Actinomycetes</taxon>
        <taxon>Micromonosporales</taxon>
        <taxon>Micromonosporaceae</taxon>
        <taxon>Actinoplanes</taxon>
    </lineage>
</organism>
<feature type="compositionally biased region" description="Pro residues" evidence="1">
    <location>
        <begin position="69"/>
        <end position="82"/>
    </location>
</feature>
<feature type="transmembrane region" description="Helical" evidence="2">
    <location>
        <begin position="418"/>
        <end position="442"/>
    </location>
</feature>
<comment type="caution">
    <text evidence="3">The sequence shown here is derived from an EMBL/GenBank/DDBJ whole genome shotgun (WGS) entry which is preliminary data.</text>
</comment>
<evidence type="ECO:0000256" key="2">
    <source>
        <dbReference type="SAM" id="Phobius"/>
    </source>
</evidence>
<feature type="transmembrane region" description="Helical" evidence="2">
    <location>
        <begin position="271"/>
        <end position="289"/>
    </location>
</feature>
<evidence type="ECO:0000313" key="3">
    <source>
        <dbReference type="EMBL" id="GIE49672.1"/>
    </source>
</evidence>
<proteinExistence type="predicted"/>
<dbReference type="EMBL" id="BOMQ01000036">
    <property type="protein sequence ID" value="GIE49672.1"/>
    <property type="molecule type" value="Genomic_DNA"/>
</dbReference>
<dbReference type="Proteomes" id="UP000647172">
    <property type="component" value="Unassembled WGS sequence"/>
</dbReference>
<feature type="compositionally biased region" description="Low complexity" evidence="1">
    <location>
        <begin position="83"/>
        <end position="121"/>
    </location>
</feature>
<keyword evidence="2" id="KW-0812">Transmembrane</keyword>
<keyword evidence="2" id="KW-1133">Transmembrane helix</keyword>
<reference evidence="3" key="1">
    <citation type="submission" date="2021-01" db="EMBL/GenBank/DDBJ databases">
        <title>Whole genome shotgun sequence of Actinoplanes nipponensis NBRC 14063.</title>
        <authorList>
            <person name="Komaki H."/>
            <person name="Tamura T."/>
        </authorList>
    </citation>
    <scope>NUCLEOTIDE SEQUENCE</scope>
    <source>
        <strain evidence="3">NBRC 14063</strain>
    </source>
</reference>
<feature type="transmembrane region" description="Helical" evidence="2">
    <location>
        <begin position="462"/>
        <end position="481"/>
    </location>
</feature>
<evidence type="ECO:0000313" key="4">
    <source>
        <dbReference type="Proteomes" id="UP000647172"/>
    </source>
</evidence>
<dbReference type="Pfam" id="PF13687">
    <property type="entry name" value="DUF4153"/>
    <property type="match status" value="1"/>
</dbReference>
<feature type="transmembrane region" description="Helical" evidence="2">
    <location>
        <begin position="206"/>
        <end position="226"/>
    </location>
</feature>
<feature type="region of interest" description="Disordered" evidence="1">
    <location>
        <begin position="1"/>
        <end position="122"/>
    </location>
</feature>
<protein>
    <recommendedName>
        <fullName evidence="5">DUF4173 domain-containing protein</fullName>
    </recommendedName>
</protein>
<feature type="transmembrane region" description="Helical" evidence="2">
    <location>
        <begin position="334"/>
        <end position="355"/>
    </location>
</feature>